<proteinExistence type="inferred from homology"/>
<dbReference type="InterPro" id="IPR038103">
    <property type="entry name" value="CDC73_C_sf"/>
</dbReference>
<dbReference type="AlphaFoldDB" id="A0A448WQF3"/>
<gene>
    <name evidence="6" type="ORF">PXEA_LOCUS11012</name>
</gene>
<evidence type="ECO:0000313" key="7">
    <source>
        <dbReference type="Proteomes" id="UP000784294"/>
    </source>
</evidence>
<name>A0A448WQF3_9PLAT</name>
<dbReference type="InterPro" id="IPR007852">
    <property type="entry name" value="Cdc73/Parafibromin"/>
</dbReference>
<evidence type="ECO:0000259" key="5">
    <source>
        <dbReference type="Pfam" id="PF05179"/>
    </source>
</evidence>
<dbReference type="InterPro" id="IPR031336">
    <property type="entry name" value="CDC73_C"/>
</dbReference>
<evidence type="ECO:0000256" key="1">
    <source>
        <dbReference type="ARBA" id="ARBA00004123"/>
    </source>
</evidence>
<dbReference type="Gene3D" id="3.40.50.11990">
    <property type="entry name" value="RNA polymerase II accessory factor, Cdc73 C-terminal domain"/>
    <property type="match status" value="1"/>
</dbReference>
<evidence type="ECO:0000256" key="4">
    <source>
        <dbReference type="ARBA" id="ARBA00023242"/>
    </source>
</evidence>
<evidence type="ECO:0000256" key="3">
    <source>
        <dbReference type="ARBA" id="ARBA00023163"/>
    </source>
</evidence>
<keyword evidence="7" id="KW-1185">Reference proteome</keyword>
<keyword evidence="4" id="KW-0539">Nucleus</keyword>
<dbReference type="GO" id="GO:0032968">
    <property type="term" value="P:positive regulation of transcription elongation by RNA polymerase II"/>
    <property type="evidence" value="ECO:0007669"/>
    <property type="project" value="TreeGrafter"/>
</dbReference>
<evidence type="ECO:0000313" key="6">
    <source>
        <dbReference type="EMBL" id="VEL17572.1"/>
    </source>
</evidence>
<dbReference type="GO" id="GO:0006368">
    <property type="term" value="P:transcription elongation by RNA polymerase II"/>
    <property type="evidence" value="ECO:0007669"/>
    <property type="project" value="InterPro"/>
</dbReference>
<accession>A0A448WQF3</accession>
<comment type="similarity">
    <text evidence="2">Belongs to the CDC73 family.</text>
</comment>
<protein>
    <recommendedName>
        <fullName evidence="5">Cell division control protein 73 C-terminal domain-containing protein</fullName>
    </recommendedName>
</protein>
<dbReference type="Pfam" id="PF05179">
    <property type="entry name" value="CDC73_C"/>
    <property type="match status" value="1"/>
</dbReference>
<dbReference type="PANTHER" id="PTHR12466">
    <property type="entry name" value="CDC73 DOMAIN PROTEIN"/>
    <property type="match status" value="1"/>
</dbReference>
<dbReference type="PANTHER" id="PTHR12466:SF8">
    <property type="entry name" value="PARAFIBROMIN"/>
    <property type="match status" value="1"/>
</dbReference>
<reference evidence="6" key="1">
    <citation type="submission" date="2018-11" db="EMBL/GenBank/DDBJ databases">
        <authorList>
            <consortium name="Pathogen Informatics"/>
        </authorList>
    </citation>
    <scope>NUCLEOTIDE SEQUENCE</scope>
</reference>
<dbReference type="GO" id="GO:0016593">
    <property type="term" value="C:Cdc73/Paf1 complex"/>
    <property type="evidence" value="ECO:0007669"/>
    <property type="project" value="InterPro"/>
</dbReference>
<dbReference type="Proteomes" id="UP000784294">
    <property type="component" value="Unassembled WGS sequence"/>
</dbReference>
<sequence length="191" mass="21938">MSQTNLFPRNCNHFIISYFLDRGVALRHANEARLSSRPRGRSSRIPIIIIPAAPTSLITMYNARDILQDLKYISSEEKQASGSKRENETLIQRQKPNGRTIPYRVIDQPHKLLPEEWNRVVAVFVQGQAWQFKGWPMGPDPATIFSMSLIRVSLLPRRIRLLSPWFKYLIRPLPPICAIRGAITPLLRLGD</sequence>
<comment type="caution">
    <text evidence="6">The sequence shown here is derived from an EMBL/GenBank/DDBJ whole genome shotgun (WGS) entry which is preliminary data.</text>
</comment>
<feature type="domain" description="Cell division control protein 73 C-terminal" evidence="5">
    <location>
        <begin position="43"/>
        <end position="147"/>
    </location>
</feature>
<organism evidence="6 7">
    <name type="scientific">Protopolystoma xenopodis</name>
    <dbReference type="NCBI Taxonomy" id="117903"/>
    <lineage>
        <taxon>Eukaryota</taxon>
        <taxon>Metazoa</taxon>
        <taxon>Spiralia</taxon>
        <taxon>Lophotrochozoa</taxon>
        <taxon>Platyhelminthes</taxon>
        <taxon>Monogenea</taxon>
        <taxon>Polyopisthocotylea</taxon>
        <taxon>Polystomatidea</taxon>
        <taxon>Polystomatidae</taxon>
        <taxon>Protopolystoma</taxon>
    </lineage>
</organism>
<dbReference type="OrthoDB" id="2186602at2759"/>
<dbReference type="GO" id="GO:0000993">
    <property type="term" value="F:RNA polymerase II complex binding"/>
    <property type="evidence" value="ECO:0007669"/>
    <property type="project" value="TreeGrafter"/>
</dbReference>
<comment type="subcellular location">
    <subcellularLocation>
        <location evidence="1">Nucleus</location>
    </subcellularLocation>
</comment>
<evidence type="ECO:0000256" key="2">
    <source>
        <dbReference type="ARBA" id="ARBA00010427"/>
    </source>
</evidence>
<dbReference type="EMBL" id="CAAALY010033215">
    <property type="protein sequence ID" value="VEL17572.1"/>
    <property type="molecule type" value="Genomic_DNA"/>
</dbReference>
<keyword evidence="3" id="KW-0804">Transcription</keyword>